<dbReference type="PANTHER" id="PTHR34239:SF2">
    <property type="entry name" value="TRANSPOSABLE ELEMENT P TRANSPOSASE_THAP9 CONSERVED DOMAIN-CONTAINING PROTEIN"/>
    <property type="match status" value="1"/>
</dbReference>
<keyword evidence="3" id="KW-1185">Reference proteome</keyword>
<comment type="caution">
    <text evidence="2">The sequence shown here is derived from an EMBL/GenBank/DDBJ whole genome shotgun (WGS) entry which is preliminary data.</text>
</comment>
<sequence>MSASADSNDRQALYNSVLNSKDDESEHETTRSGDEDELLSELMKEYESDDTVGDSLKSAQLAKLVNKMFRCKFSEKNLKDRLERQERPANCEAAKPPKVNPGIWGRLREFTKKRDLQFYKIRQALIKGILPVARIADKLMTAKSANTEECEEMKKLGPEAMSPLTHASYEINMQRRLLLKPDIGREYSALCSSQLPFTDLLFGDDLQKHFKDIADQNKIGAKSTPAHKGTRPYAGKSRSHSCYNNYKQPKTWKGPSQRPWKHKGRGNRDNKAPRSSQ</sequence>
<accession>A0AAD9QSH7</accession>
<feature type="compositionally biased region" description="Basic and acidic residues" evidence="1">
    <location>
        <begin position="20"/>
        <end position="33"/>
    </location>
</feature>
<feature type="compositionally biased region" description="Basic and acidic residues" evidence="1">
    <location>
        <begin position="266"/>
        <end position="277"/>
    </location>
</feature>
<evidence type="ECO:0000313" key="2">
    <source>
        <dbReference type="EMBL" id="KAK2566305.1"/>
    </source>
</evidence>
<dbReference type="PANTHER" id="PTHR34239">
    <property type="entry name" value="APPLE DOMAIN-CONTAINING PROTEIN"/>
    <property type="match status" value="1"/>
</dbReference>
<reference evidence="2" key="2">
    <citation type="journal article" date="2023" name="Science">
        <title>Genomic signatures of disease resistance in endangered staghorn corals.</title>
        <authorList>
            <person name="Vollmer S.V."/>
            <person name="Selwyn J.D."/>
            <person name="Despard B.A."/>
            <person name="Roesel C.L."/>
        </authorList>
    </citation>
    <scope>NUCLEOTIDE SEQUENCE</scope>
    <source>
        <strain evidence="2">K2</strain>
    </source>
</reference>
<organism evidence="2 3">
    <name type="scientific">Acropora cervicornis</name>
    <name type="common">Staghorn coral</name>
    <dbReference type="NCBI Taxonomy" id="6130"/>
    <lineage>
        <taxon>Eukaryota</taxon>
        <taxon>Metazoa</taxon>
        <taxon>Cnidaria</taxon>
        <taxon>Anthozoa</taxon>
        <taxon>Hexacorallia</taxon>
        <taxon>Scleractinia</taxon>
        <taxon>Astrocoeniina</taxon>
        <taxon>Acroporidae</taxon>
        <taxon>Acropora</taxon>
    </lineage>
</organism>
<dbReference type="Proteomes" id="UP001249851">
    <property type="component" value="Unassembled WGS sequence"/>
</dbReference>
<reference evidence="2" key="1">
    <citation type="journal article" date="2023" name="G3 (Bethesda)">
        <title>Whole genome assembly and annotation of the endangered Caribbean coral Acropora cervicornis.</title>
        <authorList>
            <person name="Selwyn J.D."/>
            <person name="Vollmer S.V."/>
        </authorList>
    </citation>
    <scope>NUCLEOTIDE SEQUENCE</scope>
    <source>
        <strain evidence="2">K2</strain>
    </source>
</reference>
<proteinExistence type="predicted"/>
<protein>
    <submittedName>
        <fullName evidence="2">Uncharacterized protein</fullName>
    </submittedName>
</protein>
<name>A0AAD9QSH7_ACRCE</name>
<gene>
    <name evidence="2" type="ORF">P5673_009794</name>
</gene>
<feature type="region of interest" description="Disordered" evidence="1">
    <location>
        <begin position="1"/>
        <end position="37"/>
    </location>
</feature>
<dbReference type="EMBL" id="JARQWQ010000017">
    <property type="protein sequence ID" value="KAK2566305.1"/>
    <property type="molecule type" value="Genomic_DNA"/>
</dbReference>
<feature type="region of interest" description="Disordered" evidence="1">
    <location>
        <begin position="221"/>
        <end position="277"/>
    </location>
</feature>
<evidence type="ECO:0000256" key="1">
    <source>
        <dbReference type="SAM" id="MobiDB-lite"/>
    </source>
</evidence>
<evidence type="ECO:0000313" key="3">
    <source>
        <dbReference type="Proteomes" id="UP001249851"/>
    </source>
</evidence>
<dbReference type="AlphaFoldDB" id="A0AAD9QSH7"/>